<dbReference type="InterPro" id="IPR009078">
    <property type="entry name" value="Ferritin-like_SF"/>
</dbReference>
<organism evidence="2 3">
    <name type="scientific">Aeromicrobium choanae</name>
    <dbReference type="NCBI Taxonomy" id="1736691"/>
    <lineage>
        <taxon>Bacteria</taxon>
        <taxon>Bacillati</taxon>
        <taxon>Actinomycetota</taxon>
        <taxon>Actinomycetes</taxon>
        <taxon>Propionibacteriales</taxon>
        <taxon>Nocardioidaceae</taxon>
        <taxon>Aeromicrobium</taxon>
    </lineage>
</organism>
<name>A0A1T4Z452_9ACTN</name>
<evidence type="ECO:0000259" key="1">
    <source>
        <dbReference type="Pfam" id="PF13794"/>
    </source>
</evidence>
<evidence type="ECO:0000313" key="3">
    <source>
        <dbReference type="Proteomes" id="UP000191040"/>
    </source>
</evidence>
<dbReference type="EMBL" id="LT796768">
    <property type="protein sequence ID" value="SKB08810.1"/>
    <property type="molecule type" value="Genomic_DNA"/>
</dbReference>
<reference evidence="3" key="1">
    <citation type="submission" date="2017-02" db="EMBL/GenBank/DDBJ databases">
        <authorList>
            <person name="Varghese N."/>
            <person name="Submissions S."/>
        </authorList>
    </citation>
    <scope>NUCLEOTIDE SEQUENCE [LARGE SCALE GENOMIC DNA]</scope>
    <source>
        <strain evidence="3">9H-4</strain>
    </source>
</reference>
<dbReference type="RefSeq" id="WP_078700324.1">
    <property type="nucleotide sequence ID" value="NZ_LT796768.1"/>
</dbReference>
<dbReference type="Pfam" id="PF13794">
    <property type="entry name" value="MiaE_2"/>
    <property type="match status" value="1"/>
</dbReference>
<dbReference type="InterPro" id="IPR059125">
    <property type="entry name" value="Ferritin_actino"/>
</dbReference>
<dbReference type="OrthoDB" id="3728083at2"/>
<dbReference type="CDD" id="cd00657">
    <property type="entry name" value="Ferritin_like"/>
    <property type="match status" value="1"/>
</dbReference>
<protein>
    <submittedName>
        <fullName evidence="2">Rubrerythrin</fullName>
    </submittedName>
</protein>
<dbReference type="STRING" id="1736691.SAMN06295964_2342"/>
<sequence length="232" mass="25456">MTSDQAPGGPFDDPDYRAGVVELLALLSYGELSAVEQLNQDSQDAPDLRTKVAIQTMAASEWSHFVQLRDRLVELGEDPYEAMESFRTTFSRFHGKTEPSDWLEGLLKAFVGDGLAADFYREIAAFLDADTRQLVLETMSQTGNSEFVVDQVREAIAADPRVAGRLALWGRRLMGEALSQAQMVVAERDVLTAVVVGAADRPGGFDLASIGRMFTRITEAHAQRMARLGLDA</sequence>
<dbReference type="AlphaFoldDB" id="A0A1T4Z452"/>
<accession>A0A1T4Z452</accession>
<proteinExistence type="predicted"/>
<evidence type="ECO:0000313" key="2">
    <source>
        <dbReference type="EMBL" id="SKB08810.1"/>
    </source>
</evidence>
<dbReference type="SUPFAM" id="SSF47240">
    <property type="entry name" value="Ferritin-like"/>
    <property type="match status" value="1"/>
</dbReference>
<dbReference type="Proteomes" id="UP000191040">
    <property type="component" value="Chromosome I"/>
</dbReference>
<dbReference type="Gene3D" id="1.20.1260.10">
    <property type="match status" value="1"/>
</dbReference>
<keyword evidence="3" id="KW-1185">Reference proteome</keyword>
<dbReference type="InterPro" id="IPR012347">
    <property type="entry name" value="Ferritin-like"/>
</dbReference>
<feature type="domain" description="Ferritin-like" evidence="1">
    <location>
        <begin position="15"/>
        <end position="197"/>
    </location>
</feature>
<gene>
    <name evidence="2" type="ORF">SAMN06295964_2342</name>
</gene>